<sequence>MCDCECVSVPAAHVISAVSVSCLAVTQREDVMEISLLFKSTAGTSKPAAAGITEIIRHKCLIYIKMLINLSSHCPVRLRWHCVLHNISAVRCVLMMTAALCFKYYFWSFVDKTFTISLFSVC</sequence>
<evidence type="ECO:0000313" key="2">
    <source>
        <dbReference type="Proteomes" id="UP001469553"/>
    </source>
</evidence>
<protein>
    <submittedName>
        <fullName evidence="1">Uncharacterized protein</fullName>
    </submittedName>
</protein>
<dbReference type="EMBL" id="JAHRIP010088151">
    <property type="protein sequence ID" value="MEQ2316176.1"/>
    <property type="molecule type" value="Genomic_DNA"/>
</dbReference>
<reference evidence="1 2" key="1">
    <citation type="submission" date="2021-06" db="EMBL/GenBank/DDBJ databases">
        <authorList>
            <person name="Palmer J.M."/>
        </authorList>
    </citation>
    <scope>NUCLEOTIDE SEQUENCE [LARGE SCALE GENOMIC DNA]</scope>
    <source>
        <strain evidence="1 2">AS_MEX2019</strain>
        <tissue evidence="1">Muscle</tissue>
    </source>
</reference>
<proteinExistence type="predicted"/>
<organism evidence="1 2">
    <name type="scientific">Ameca splendens</name>
    <dbReference type="NCBI Taxonomy" id="208324"/>
    <lineage>
        <taxon>Eukaryota</taxon>
        <taxon>Metazoa</taxon>
        <taxon>Chordata</taxon>
        <taxon>Craniata</taxon>
        <taxon>Vertebrata</taxon>
        <taxon>Euteleostomi</taxon>
        <taxon>Actinopterygii</taxon>
        <taxon>Neopterygii</taxon>
        <taxon>Teleostei</taxon>
        <taxon>Neoteleostei</taxon>
        <taxon>Acanthomorphata</taxon>
        <taxon>Ovalentaria</taxon>
        <taxon>Atherinomorphae</taxon>
        <taxon>Cyprinodontiformes</taxon>
        <taxon>Goodeidae</taxon>
        <taxon>Ameca</taxon>
    </lineage>
</organism>
<evidence type="ECO:0000313" key="1">
    <source>
        <dbReference type="EMBL" id="MEQ2316176.1"/>
    </source>
</evidence>
<dbReference type="Proteomes" id="UP001469553">
    <property type="component" value="Unassembled WGS sequence"/>
</dbReference>
<accession>A0ABV1AD39</accession>
<gene>
    <name evidence="1" type="ORF">AMECASPLE_029992</name>
</gene>
<comment type="caution">
    <text evidence="1">The sequence shown here is derived from an EMBL/GenBank/DDBJ whole genome shotgun (WGS) entry which is preliminary data.</text>
</comment>
<keyword evidence="2" id="KW-1185">Reference proteome</keyword>
<name>A0ABV1AD39_9TELE</name>